<organism evidence="1">
    <name type="scientific">viral metagenome</name>
    <dbReference type="NCBI Taxonomy" id="1070528"/>
    <lineage>
        <taxon>unclassified sequences</taxon>
        <taxon>metagenomes</taxon>
        <taxon>organismal metagenomes</taxon>
    </lineage>
</organism>
<dbReference type="Gene3D" id="3.90.550.40">
    <property type="match status" value="1"/>
</dbReference>
<protein>
    <recommendedName>
        <fullName evidence="2">Glycosyltransferase</fullName>
    </recommendedName>
</protein>
<dbReference type="AlphaFoldDB" id="A0A6M3L1A9"/>
<dbReference type="InterPro" id="IPR029044">
    <property type="entry name" value="Nucleotide-diphossugar_trans"/>
</dbReference>
<name>A0A6M3L1A9_9ZZZZ</name>
<dbReference type="EMBL" id="MT142713">
    <property type="protein sequence ID" value="QJA87531.1"/>
    <property type="molecule type" value="Genomic_DNA"/>
</dbReference>
<gene>
    <name evidence="1" type="ORF">MM415B02971_0010</name>
</gene>
<dbReference type="SUPFAM" id="SSF53448">
    <property type="entry name" value="Nucleotide-diphospho-sugar transferases"/>
    <property type="match status" value="1"/>
</dbReference>
<evidence type="ECO:0008006" key="2">
    <source>
        <dbReference type="Google" id="ProtNLM"/>
    </source>
</evidence>
<proteinExistence type="predicted"/>
<reference evidence="1" key="1">
    <citation type="submission" date="2020-03" db="EMBL/GenBank/DDBJ databases">
        <title>The deep terrestrial virosphere.</title>
        <authorList>
            <person name="Holmfeldt K."/>
            <person name="Nilsson E."/>
            <person name="Simone D."/>
            <person name="Lopez-Fernandez M."/>
            <person name="Wu X."/>
            <person name="de Brujin I."/>
            <person name="Lundin D."/>
            <person name="Andersson A."/>
            <person name="Bertilsson S."/>
            <person name="Dopson M."/>
        </authorList>
    </citation>
    <scope>NUCLEOTIDE SEQUENCE</scope>
    <source>
        <strain evidence="1">MM415B02971</strain>
    </source>
</reference>
<accession>A0A6M3L1A9</accession>
<evidence type="ECO:0000313" key="1">
    <source>
        <dbReference type="EMBL" id="QJA87531.1"/>
    </source>
</evidence>
<sequence length="269" mass="31266">MSINAQEIKGLKIYRGNATRRIFIAVGLTGLLRAEWVQARYCGQIIPSNWSQVQYTQFIDQMAPMGYGVSDFRNIAVKEFLAKDFEWLIFIDHDVVLPPDFTIKVNERIIKEKVPVWSGLYFTRSVPAEPIVYKDRGNGYAGDWRIGDKVWTQAVPMGCTVIHNSILKTAWNETEEYKIGPDFGHRIFQNPDKGWIDPISRTWMVKSGTEDLDFCWRVIDNQWFKKSGWPEYQKKKYPFLIDTSIFCGHINPDGKIFPSGGEEQYFMRK</sequence>